<feature type="chain" id="PRO_5047186893" evidence="1">
    <location>
        <begin position="21"/>
        <end position="127"/>
    </location>
</feature>
<dbReference type="RefSeq" id="WP_386402204.1">
    <property type="nucleotide sequence ID" value="NZ_JBHTJH010000001.1"/>
</dbReference>
<evidence type="ECO:0000256" key="1">
    <source>
        <dbReference type="SAM" id="SignalP"/>
    </source>
</evidence>
<gene>
    <name evidence="2" type="ORF">ACFQ1M_00265</name>
</gene>
<dbReference type="EMBL" id="JBHTJH010000001">
    <property type="protein sequence ID" value="MFD0860624.1"/>
    <property type="molecule type" value="Genomic_DNA"/>
</dbReference>
<protein>
    <submittedName>
        <fullName evidence="2">Uncharacterized protein</fullName>
    </submittedName>
</protein>
<comment type="caution">
    <text evidence="2">The sequence shown here is derived from an EMBL/GenBank/DDBJ whole genome shotgun (WGS) entry which is preliminary data.</text>
</comment>
<organism evidence="2 3">
    <name type="scientific">Sungkyunkwania multivorans</name>
    <dbReference type="NCBI Taxonomy" id="1173618"/>
    <lineage>
        <taxon>Bacteria</taxon>
        <taxon>Pseudomonadati</taxon>
        <taxon>Bacteroidota</taxon>
        <taxon>Flavobacteriia</taxon>
        <taxon>Flavobacteriales</taxon>
        <taxon>Flavobacteriaceae</taxon>
        <taxon>Sungkyunkwania</taxon>
    </lineage>
</organism>
<dbReference type="Proteomes" id="UP001596978">
    <property type="component" value="Unassembled WGS sequence"/>
</dbReference>
<reference evidence="3" key="1">
    <citation type="journal article" date="2019" name="Int. J. Syst. Evol. Microbiol.">
        <title>The Global Catalogue of Microorganisms (GCM) 10K type strain sequencing project: providing services to taxonomists for standard genome sequencing and annotation.</title>
        <authorList>
            <consortium name="The Broad Institute Genomics Platform"/>
            <consortium name="The Broad Institute Genome Sequencing Center for Infectious Disease"/>
            <person name="Wu L."/>
            <person name="Ma J."/>
        </authorList>
    </citation>
    <scope>NUCLEOTIDE SEQUENCE [LARGE SCALE GENOMIC DNA]</scope>
    <source>
        <strain evidence="3">CCUG 62952</strain>
    </source>
</reference>
<evidence type="ECO:0000313" key="3">
    <source>
        <dbReference type="Proteomes" id="UP001596978"/>
    </source>
</evidence>
<proteinExistence type="predicted"/>
<accession>A0ABW3CS88</accession>
<evidence type="ECO:0000313" key="2">
    <source>
        <dbReference type="EMBL" id="MFD0860624.1"/>
    </source>
</evidence>
<feature type="signal peptide" evidence="1">
    <location>
        <begin position="1"/>
        <end position="20"/>
    </location>
</feature>
<keyword evidence="3" id="KW-1185">Reference proteome</keyword>
<name>A0ABW3CS88_9FLAO</name>
<sequence length="127" mass="15007">MKTQITSFLFFLTLAFTVNAQDPYLQKDMEYLEPVVDSIAQLYNPRLVMSAEQYVLFKKKLMEFEIRRENVRKMDAPIKKKLSMLKALSKIETREMDDILTRFQHKAYKRVKKEIQPVAIVVGNTNE</sequence>
<keyword evidence="1" id="KW-0732">Signal</keyword>